<feature type="region of interest" description="Disordered" evidence="1">
    <location>
        <begin position="182"/>
        <end position="270"/>
    </location>
</feature>
<name>A0A1Y2I7A7_TRAC3</name>
<proteinExistence type="predicted"/>
<feature type="region of interest" description="Disordered" evidence="1">
    <location>
        <begin position="1"/>
        <end position="25"/>
    </location>
</feature>
<dbReference type="Proteomes" id="UP000193067">
    <property type="component" value="Unassembled WGS sequence"/>
</dbReference>
<keyword evidence="2" id="KW-0812">Transmembrane</keyword>
<keyword evidence="2" id="KW-1133">Transmembrane helix</keyword>
<sequence>MSTPSSSSGNKISSSRPSSSSTGAASAPMTSAIAHVISPTLVIALSVSLGAVVLLASCLAWILFRRRRRRHNALRTRTLPHSLSDSPCPGLSLKSDDHHESSSSSEAVGDALSPTATSRSPEGRSFAPLPSNAGTALLESPTIQSADTASSPILARSLNIGQLEHAGLNVITAGASRCSVRPLPDPLTSASPANPELTRREMGDYEKPSAPLPDGADNRGDMSTQYAVQQEAPFSVQEGSQGRRRLRVEPILIEEDFTDDEQPPPYEPRA</sequence>
<evidence type="ECO:0000313" key="3">
    <source>
        <dbReference type="EMBL" id="OSC97024.1"/>
    </source>
</evidence>
<dbReference type="OrthoDB" id="3065412at2759"/>
<dbReference type="AlphaFoldDB" id="A0A1Y2I7A7"/>
<keyword evidence="2" id="KW-0472">Membrane</keyword>
<evidence type="ECO:0000313" key="4">
    <source>
        <dbReference type="Proteomes" id="UP000193067"/>
    </source>
</evidence>
<dbReference type="EMBL" id="KZ084159">
    <property type="protein sequence ID" value="OSC97024.1"/>
    <property type="molecule type" value="Genomic_DNA"/>
</dbReference>
<keyword evidence="4" id="KW-1185">Reference proteome</keyword>
<accession>A0A1Y2I7A7</accession>
<feature type="compositionally biased region" description="Basic and acidic residues" evidence="1">
    <location>
        <begin position="197"/>
        <end position="207"/>
    </location>
</feature>
<feature type="compositionally biased region" description="Acidic residues" evidence="1">
    <location>
        <begin position="252"/>
        <end position="262"/>
    </location>
</feature>
<evidence type="ECO:0000256" key="1">
    <source>
        <dbReference type="SAM" id="MobiDB-lite"/>
    </source>
</evidence>
<gene>
    <name evidence="3" type="ORF">PYCCODRAFT_1201707</name>
</gene>
<feature type="region of interest" description="Disordered" evidence="1">
    <location>
        <begin position="79"/>
        <end position="135"/>
    </location>
</feature>
<evidence type="ECO:0000256" key="2">
    <source>
        <dbReference type="SAM" id="Phobius"/>
    </source>
</evidence>
<organism evidence="3 4">
    <name type="scientific">Trametes coccinea (strain BRFM310)</name>
    <name type="common">Pycnoporus coccineus</name>
    <dbReference type="NCBI Taxonomy" id="1353009"/>
    <lineage>
        <taxon>Eukaryota</taxon>
        <taxon>Fungi</taxon>
        <taxon>Dikarya</taxon>
        <taxon>Basidiomycota</taxon>
        <taxon>Agaricomycotina</taxon>
        <taxon>Agaricomycetes</taxon>
        <taxon>Polyporales</taxon>
        <taxon>Polyporaceae</taxon>
        <taxon>Trametes</taxon>
    </lineage>
</organism>
<reference evidence="3 4" key="1">
    <citation type="journal article" date="2015" name="Biotechnol. Biofuels">
        <title>Enhanced degradation of softwood versus hardwood by the white-rot fungus Pycnoporus coccineus.</title>
        <authorList>
            <person name="Couturier M."/>
            <person name="Navarro D."/>
            <person name="Chevret D."/>
            <person name="Henrissat B."/>
            <person name="Piumi F."/>
            <person name="Ruiz-Duenas F.J."/>
            <person name="Martinez A.T."/>
            <person name="Grigoriev I.V."/>
            <person name="Riley R."/>
            <person name="Lipzen A."/>
            <person name="Berrin J.G."/>
            <person name="Master E.R."/>
            <person name="Rosso M.N."/>
        </authorList>
    </citation>
    <scope>NUCLEOTIDE SEQUENCE [LARGE SCALE GENOMIC DNA]</scope>
    <source>
        <strain evidence="3 4">BRFM310</strain>
    </source>
</reference>
<feature type="transmembrane region" description="Helical" evidence="2">
    <location>
        <begin position="41"/>
        <end position="64"/>
    </location>
</feature>
<protein>
    <submittedName>
        <fullName evidence="3">Uncharacterized protein</fullName>
    </submittedName>
</protein>